<feature type="domain" description="F-box" evidence="3">
    <location>
        <begin position="100"/>
        <end position="139"/>
    </location>
</feature>
<gene>
    <name evidence="4" type="ORF">TanjilG_00329</name>
</gene>
<accession>A0A394DE70</accession>
<organism evidence="4 5">
    <name type="scientific">Lupinus angustifolius</name>
    <name type="common">Narrow-leaved blue lupine</name>
    <dbReference type="NCBI Taxonomy" id="3871"/>
    <lineage>
        <taxon>Eukaryota</taxon>
        <taxon>Viridiplantae</taxon>
        <taxon>Streptophyta</taxon>
        <taxon>Embryophyta</taxon>
        <taxon>Tracheophyta</taxon>
        <taxon>Spermatophyta</taxon>
        <taxon>Magnoliopsida</taxon>
        <taxon>eudicotyledons</taxon>
        <taxon>Gunneridae</taxon>
        <taxon>Pentapetalae</taxon>
        <taxon>rosids</taxon>
        <taxon>fabids</taxon>
        <taxon>Fabales</taxon>
        <taxon>Fabaceae</taxon>
        <taxon>Papilionoideae</taxon>
        <taxon>50 kb inversion clade</taxon>
        <taxon>genistoids sensu lato</taxon>
        <taxon>core genistoids</taxon>
        <taxon>Genisteae</taxon>
        <taxon>Lupinus</taxon>
    </lineage>
</organism>
<keyword evidence="1" id="KW-0880">Kelch repeat</keyword>
<dbReference type="EMBL" id="MLAU01001314">
    <property type="protein sequence ID" value="OIW18101.1"/>
    <property type="molecule type" value="Genomic_DNA"/>
</dbReference>
<evidence type="ECO:0000256" key="1">
    <source>
        <dbReference type="ARBA" id="ARBA00022441"/>
    </source>
</evidence>
<comment type="caution">
    <text evidence="4">The sequence shown here is derived from an EMBL/GenBank/DDBJ whole genome shotgun (WGS) entry which is preliminary data.</text>
</comment>
<dbReference type="Pfam" id="PF00646">
    <property type="entry name" value="F-box"/>
    <property type="match status" value="1"/>
</dbReference>
<dbReference type="Gramene" id="OIW18101">
    <property type="protein sequence ID" value="OIW18101"/>
    <property type="gene ID" value="TanjilG_00329"/>
</dbReference>
<name>A0A394DE70_LUPAN</name>
<dbReference type="AlphaFoldDB" id="A0A394DE70"/>
<keyword evidence="2" id="KW-0677">Repeat</keyword>
<evidence type="ECO:0000313" key="4">
    <source>
        <dbReference type="EMBL" id="OIW18101.1"/>
    </source>
</evidence>
<proteinExistence type="predicted"/>
<dbReference type="InterPro" id="IPR052439">
    <property type="entry name" value="F-box/Kelch-repeat"/>
</dbReference>
<dbReference type="Proteomes" id="UP000188354">
    <property type="component" value="Unassembled WGS sequence"/>
</dbReference>
<dbReference type="STRING" id="3871.A0A394DE70"/>
<protein>
    <recommendedName>
        <fullName evidence="3">F-box domain-containing protein</fullName>
    </recommendedName>
</protein>
<evidence type="ECO:0000256" key="2">
    <source>
        <dbReference type="ARBA" id="ARBA00022737"/>
    </source>
</evidence>
<dbReference type="GO" id="GO:0005634">
    <property type="term" value="C:nucleus"/>
    <property type="evidence" value="ECO:0007669"/>
    <property type="project" value="TreeGrafter"/>
</dbReference>
<dbReference type="PANTHER" id="PTHR46122:SF9">
    <property type="entry name" value="F-BOX_KELCH-REPEAT PROTEIN"/>
    <property type="match status" value="1"/>
</dbReference>
<sequence length="166" mass="18871">MLEGPSFLIARDLPSSCEQETEWIYNSLRVMELSNNKRRLELEEVAVLRKSRRLSDPPKEREEGEPQMNILDLSLSLNFNQGNDQNNASDQSDSGGLIRQLGRDISINCLLRCSRSDYGLISLLNRSFRSLIRSGEIYRLRRQVMVHYSGTGLPVSNQGALYIIAP</sequence>
<evidence type="ECO:0000313" key="5">
    <source>
        <dbReference type="Proteomes" id="UP000188354"/>
    </source>
</evidence>
<dbReference type="PANTHER" id="PTHR46122">
    <property type="entry name" value="GALACTOSE OXIDASE/KELCH REPEAT PROTEIN-RELATED"/>
    <property type="match status" value="1"/>
</dbReference>
<dbReference type="InterPro" id="IPR001810">
    <property type="entry name" value="F-box_dom"/>
</dbReference>
<keyword evidence="5" id="KW-1185">Reference proteome</keyword>
<reference evidence="4 5" key="1">
    <citation type="journal article" date="2017" name="Plant Biotechnol. J.">
        <title>A comprehensive draft genome sequence for lupin (Lupinus angustifolius), an emerging health food: insights into plant-microbe interactions and legume evolution.</title>
        <authorList>
            <person name="Hane J.K."/>
            <person name="Ming Y."/>
            <person name="Kamphuis L.G."/>
            <person name="Nelson M.N."/>
            <person name="Garg G."/>
            <person name="Atkins C.A."/>
            <person name="Bayer P.E."/>
            <person name="Bravo A."/>
            <person name="Bringans S."/>
            <person name="Cannon S."/>
            <person name="Edwards D."/>
            <person name="Foley R."/>
            <person name="Gao L.L."/>
            <person name="Harrison M.J."/>
            <person name="Huang W."/>
            <person name="Hurgobin B."/>
            <person name="Li S."/>
            <person name="Liu C.W."/>
            <person name="McGrath A."/>
            <person name="Morahan G."/>
            <person name="Murray J."/>
            <person name="Weller J."/>
            <person name="Jian J."/>
            <person name="Singh K.B."/>
        </authorList>
    </citation>
    <scope>NUCLEOTIDE SEQUENCE [LARGE SCALE GENOMIC DNA]</scope>
    <source>
        <strain evidence="5">cv. Tanjil</strain>
        <tissue evidence="4">Whole plant</tissue>
    </source>
</reference>
<evidence type="ECO:0000259" key="3">
    <source>
        <dbReference type="Pfam" id="PF00646"/>
    </source>
</evidence>